<reference evidence="2 3" key="1">
    <citation type="submission" date="2018-11" db="EMBL/GenBank/DDBJ databases">
        <title>Genome sequence and assembly of Colletotrichum spinosum.</title>
        <authorList>
            <person name="Gan P."/>
            <person name="Shirasu K."/>
        </authorList>
    </citation>
    <scope>NUCLEOTIDE SEQUENCE [LARGE SCALE GENOMIC DNA]</scope>
    <source>
        <strain evidence="2 3">CBS 515.97</strain>
    </source>
</reference>
<keyword evidence="1" id="KW-0732">Signal</keyword>
<accession>A0A4R8QE73</accession>
<name>A0A4R8QE73_9PEZI</name>
<evidence type="ECO:0000313" key="3">
    <source>
        <dbReference type="Proteomes" id="UP000295083"/>
    </source>
</evidence>
<keyword evidence="3" id="KW-1185">Reference proteome</keyword>
<dbReference type="Proteomes" id="UP000295083">
    <property type="component" value="Unassembled WGS sequence"/>
</dbReference>
<dbReference type="EMBL" id="QAPG01000027">
    <property type="protein sequence ID" value="TDZ37052.1"/>
    <property type="molecule type" value="Genomic_DNA"/>
</dbReference>
<organism evidence="2 3">
    <name type="scientific">Colletotrichum spinosum</name>
    <dbReference type="NCBI Taxonomy" id="1347390"/>
    <lineage>
        <taxon>Eukaryota</taxon>
        <taxon>Fungi</taxon>
        <taxon>Dikarya</taxon>
        <taxon>Ascomycota</taxon>
        <taxon>Pezizomycotina</taxon>
        <taxon>Sordariomycetes</taxon>
        <taxon>Hypocreomycetidae</taxon>
        <taxon>Glomerellales</taxon>
        <taxon>Glomerellaceae</taxon>
        <taxon>Colletotrichum</taxon>
        <taxon>Colletotrichum orbiculare species complex</taxon>
    </lineage>
</organism>
<evidence type="ECO:0000313" key="2">
    <source>
        <dbReference type="EMBL" id="TDZ37052.1"/>
    </source>
</evidence>
<feature type="signal peptide" evidence="1">
    <location>
        <begin position="1"/>
        <end position="17"/>
    </location>
</feature>
<sequence length="78" mass="8855">MKVAALAVFLFGAFVSAEIANMYCHVVPDEKGWGRPNCSDEDQYDCGQRCSSCVADNDFNGRIGWWRKSDNKCDCYCW</sequence>
<evidence type="ECO:0000256" key="1">
    <source>
        <dbReference type="SAM" id="SignalP"/>
    </source>
</evidence>
<gene>
    <name evidence="2" type="ORF">C8035_v008213</name>
</gene>
<comment type="caution">
    <text evidence="2">The sequence shown here is derived from an EMBL/GenBank/DDBJ whole genome shotgun (WGS) entry which is preliminary data.</text>
</comment>
<feature type="chain" id="PRO_5020995879" description="Secreted protein" evidence="1">
    <location>
        <begin position="18"/>
        <end position="78"/>
    </location>
</feature>
<proteinExistence type="predicted"/>
<evidence type="ECO:0008006" key="4">
    <source>
        <dbReference type="Google" id="ProtNLM"/>
    </source>
</evidence>
<dbReference type="AlphaFoldDB" id="A0A4R8QE73"/>
<protein>
    <recommendedName>
        <fullName evidence="4">Secreted protein</fullName>
    </recommendedName>
</protein>